<proteinExistence type="predicted"/>
<name>A0ABR1DHP0_NECAM</name>
<keyword evidence="2" id="KW-1185">Reference proteome</keyword>
<evidence type="ECO:0000313" key="1">
    <source>
        <dbReference type="EMBL" id="KAK6748961.1"/>
    </source>
</evidence>
<protein>
    <submittedName>
        <fullName evidence="1">Uncharacterized protein</fullName>
    </submittedName>
</protein>
<organism evidence="1 2">
    <name type="scientific">Necator americanus</name>
    <name type="common">Human hookworm</name>
    <dbReference type="NCBI Taxonomy" id="51031"/>
    <lineage>
        <taxon>Eukaryota</taxon>
        <taxon>Metazoa</taxon>
        <taxon>Ecdysozoa</taxon>
        <taxon>Nematoda</taxon>
        <taxon>Chromadorea</taxon>
        <taxon>Rhabditida</taxon>
        <taxon>Rhabditina</taxon>
        <taxon>Rhabditomorpha</taxon>
        <taxon>Strongyloidea</taxon>
        <taxon>Ancylostomatidae</taxon>
        <taxon>Bunostominae</taxon>
        <taxon>Necator</taxon>
    </lineage>
</organism>
<dbReference type="EMBL" id="JAVFWL010000004">
    <property type="protein sequence ID" value="KAK6748961.1"/>
    <property type="molecule type" value="Genomic_DNA"/>
</dbReference>
<gene>
    <name evidence="1" type="primary">Necator_chrIV.g14818</name>
    <name evidence="1" type="ORF">RB195_001523</name>
</gene>
<dbReference type="Proteomes" id="UP001303046">
    <property type="component" value="Unassembled WGS sequence"/>
</dbReference>
<accession>A0ABR1DHP0</accession>
<reference evidence="1 2" key="1">
    <citation type="submission" date="2023-08" db="EMBL/GenBank/DDBJ databases">
        <title>A Necator americanus chromosomal reference genome.</title>
        <authorList>
            <person name="Ilik V."/>
            <person name="Petrzelkova K.J."/>
            <person name="Pardy F."/>
            <person name="Fuh T."/>
            <person name="Niatou-Singa F.S."/>
            <person name="Gouil Q."/>
            <person name="Baker L."/>
            <person name="Ritchie M.E."/>
            <person name="Jex A.R."/>
            <person name="Gazzola D."/>
            <person name="Li H."/>
            <person name="Toshio Fujiwara R."/>
            <person name="Zhan B."/>
            <person name="Aroian R.V."/>
            <person name="Pafco B."/>
            <person name="Schwarz E.M."/>
        </authorList>
    </citation>
    <scope>NUCLEOTIDE SEQUENCE [LARGE SCALE GENOMIC DNA]</scope>
    <source>
        <strain evidence="1 2">Aroian</strain>
        <tissue evidence="1">Whole animal</tissue>
    </source>
</reference>
<sequence length="220" mass="25376">MEKNICYRRQRRKEVVYGDCLLEDCLSQGDWHMEEDPNVDYEMLLRGLRACAERVSKPRTTNLDRISKTTKKLLERRRALRLDPNASHIARLVANTSCRKALQKDLLKYRKKKILEAARRRTSLKKCRRDLREYNIPLAALLSEYGTRTSSRREMEIITERFYSNLFRSSTPVSSPIIPTGEAPPRILPSEVRVAIKSMKPGTAPGPDFISADFLRASGH</sequence>
<evidence type="ECO:0000313" key="2">
    <source>
        <dbReference type="Proteomes" id="UP001303046"/>
    </source>
</evidence>
<comment type="caution">
    <text evidence="1">The sequence shown here is derived from an EMBL/GenBank/DDBJ whole genome shotgun (WGS) entry which is preliminary data.</text>
</comment>